<keyword evidence="3" id="KW-1185">Reference proteome</keyword>
<evidence type="ECO:0000313" key="2">
    <source>
        <dbReference type="EMBL" id="MDG0816717.1"/>
    </source>
</evidence>
<dbReference type="Proteomes" id="UP001152321">
    <property type="component" value="Unassembled WGS sequence"/>
</dbReference>
<proteinExistence type="predicted"/>
<dbReference type="EMBL" id="JANRMI010000003">
    <property type="protein sequence ID" value="MDG0816717.1"/>
    <property type="molecule type" value="Genomic_DNA"/>
</dbReference>
<evidence type="ECO:0000313" key="3">
    <source>
        <dbReference type="Proteomes" id="UP001152321"/>
    </source>
</evidence>
<organism evidence="2 3">
    <name type="scientific">Bdellovibrio svalbardensis</name>
    <dbReference type="NCBI Taxonomy" id="2972972"/>
    <lineage>
        <taxon>Bacteria</taxon>
        <taxon>Pseudomonadati</taxon>
        <taxon>Bdellovibrionota</taxon>
        <taxon>Bdellovibrionia</taxon>
        <taxon>Bdellovibrionales</taxon>
        <taxon>Pseudobdellovibrionaceae</taxon>
        <taxon>Bdellovibrio</taxon>
    </lineage>
</organism>
<accession>A0ABT6DIQ5</accession>
<protein>
    <recommendedName>
        <fullName evidence="4">Lipoprotein</fullName>
    </recommendedName>
</protein>
<feature type="signal peptide" evidence="1">
    <location>
        <begin position="1"/>
        <end position="18"/>
    </location>
</feature>
<comment type="caution">
    <text evidence="2">The sequence shown here is derived from an EMBL/GenBank/DDBJ whole genome shotgun (WGS) entry which is preliminary data.</text>
</comment>
<feature type="chain" id="PRO_5045958265" description="Lipoprotein" evidence="1">
    <location>
        <begin position="19"/>
        <end position="186"/>
    </location>
</feature>
<reference evidence="2" key="1">
    <citation type="submission" date="2022-08" db="EMBL/GenBank/DDBJ databases">
        <title>Novel Bdellovibrio Species Isolated from Svalbard: Designation Bdellovibrio svalbardensis.</title>
        <authorList>
            <person name="Mitchell R.J."/>
            <person name="Choi S.Y."/>
        </authorList>
    </citation>
    <scope>NUCLEOTIDE SEQUENCE</scope>
    <source>
        <strain evidence="2">PAP01</strain>
    </source>
</reference>
<evidence type="ECO:0008006" key="4">
    <source>
        <dbReference type="Google" id="ProtNLM"/>
    </source>
</evidence>
<name>A0ABT6DIQ5_9BACT</name>
<evidence type="ECO:0000256" key="1">
    <source>
        <dbReference type="SAM" id="SignalP"/>
    </source>
</evidence>
<dbReference type="PROSITE" id="PS51257">
    <property type="entry name" value="PROKAR_LIPOPROTEIN"/>
    <property type="match status" value="1"/>
</dbReference>
<gene>
    <name evidence="2" type="ORF">NWE73_10105</name>
</gene>
<keyword evidence="1" id="KW-0732">Signal</keyword>
<sequence>MKAFILLGLLASFLTACAAGEESVSVSSSVSTAQLIPSPATSCLAIKQATSGTTPSADISAAYFRIPRITFTKKNVDKDLYISLITITMNIPGSSAPFECKVGGDALAALSNDANWWGTGTIHDSKVPAGTETFTTNCPLYCGGISSVTPFFTTATMEILGYEQAAGSDEQEPVKTTTIFNVQNAF</sequence>
<dbReference type="RefSeq" id="WP_277578196.1">
    <property type="nucleotide sequence ID" value="NZ_JANRMI010000003.1"/>
</dbReference>